<evidence type="ECO:0000256" key="1">
    <source>
        <dbReference type="SAM" id="MobiDB-lite"/>
    </source>
</evidence>
<dbReference type="RefSeq" id="WP_107036636.1">
    <property type="nucleotide sequence ID" value="NZ_CP098825.1"/>
</dbReference>
<sequence length="138" mass="15852">MDMTKPPPQPPVNAQPYQKWIMDTFGVALFLLSKIANSLAELVSKTNRVRLSYKGKTIIMVQDIAIGLNLSTRTIKRYRSDEKLKYYISLDGHTVFTTQEQFDEFIEKNFVHSDDPRATDIKDRIKQNANKGVNSKTK</sequence>
<comment type="caution">
    <text evidence="2">The sequence shown here is derived from an EMBL/GenBank/DDBJ whole genome shotgun (WGS) entry which is preliminary data.</text>
</comment>
<dbReference type="EMBL" id="PUBV01000024">
    <property type="protein sequence ID" value="PWB06448.1"/>
    <property type="molecule type" value="Genomic_DNA"/>
</dbReference>
<evidence type="ECO:0000313" key="3">
    <source>
        <dbReference type="Proteomes" id="UP000244925"/>
    </source>
</evidence>
<name>A0A2V1IPP8_9BACT</name>
<reference evidence="3" key="1">
    <citation type="submission" date="2018-02" db="EMBL/GenBank/DDBJ databases">
        <authorList>
            <person name="Clavel T."/>
            <person name="Strowig T."/>
        </authorList>
    </citation>
    <scope>NUCLEOTIDE SEQUENCE [LARGE SCALE GENOMIC DNA]</scope>
    <source>
        <strain evidence="3">DSM 100764</strain>
    </source>
</reference>
<dbReference type="Proteomes" id="UP000244925">
    <property type="component" value="Unassembled WGS sequence"/>
</dbReference>
<dbReference type="GeneID" id="93423604"/>
<evidence type="ECO:0008006" key="4">
    <source>
        <dbReference type="Google" id="ProtNLM"/>
    </source>
</evidence>
<accession>A0A2V1IPP8</accession>
<keyword evidence="3" id="KW-1185">Reference proteome</keyword>
<evidence type="ECO:0000313" key="2">
    <source>
        <dbReference type="EMBL" id="PWB06448.1"/>
    </source>
</evidence>
<proteinExistence type="predicted"/>
<feature type="compositionally biased region" description="Polar residues" evidence="1">
    <location>
        <begin position="127"/>
        <end position="138"/>
    </location>
</feature>
<organism evidence="2 3">
    <name type="scientific">Paramuribaculum intestinale</name>
    <dbReference type="NCBI Taxonomy" id="2094151"/>
    <lineage>
        <taxon>Bacteria</taxon>
        <taxon>Pseudomonadati</taxon>
        <taxon>Bacteroidota</taxon>
        <taxon>Bacteroidia</taxon>
        <taxon>Bacteroidales</taxon>
        <taxon>Muribaculaceae</taxon>
        <taxon>Paramuribaculum</taxon>
    </lineage>
</organism>
<protein>
    <recommendedName>
        <fullName evidence="4">DNA-binding protein</fullName>
    </recommendedName>
</protein>
<gene>
    <name evidence="2" type="ORF">C5O25_10170</name>
</gene>
<feature type="region of interest" description="Disordered" evidence="1">
    <location>
        <begin position="119"/>
        <end position="138"/>
    </location>
</feature>
<dbReference type="AlphaFoldDB" id="A0A2V1IPP8"/>